<dbReference type="GO" id="GO:0003922">
    <property type="term" value="F:GMP synthase (glutamine-hydrolyzing) activity"/>
    <property type="evidence" value="ECO:0007669"/>
    <property type="project" value="UniProtKB-EC"/>
</dbReference>
<dbReference type="PROSITE" id="PS51273">
    <property type="entry name" value="GATASE_TYPE_1"/>
    <property type="match status" value="1"/>
</dbReference>
<evidence type="ECO:0000259" key="1">
    <source>
        <dbReference type="Pfam" id="PF00117"/>
    </source>
</evidence>
<sequence length="223" mass="24684">MRLGLLQCGDMRPSLIDRHGNYPQLYAQLLGNGFEWQVFRVFEGDVPDDPTLCDGWLVSGSRFGAYEDHDWIGPLERLIRAIHGTRPMVGICFGHQIIAQALGGEVGKFGRGWAVGRRAYDWQGKTVHLNAWHQDQVIHPPEGFATVMTNEFTKYAGLSCGKTLTIQPHPEFRNDLIGDMIPAVGEGIVPDDVLSDARENLSEPTDAAMTGAHLAAFFRENAP</sequence>
<dbReference type="AlphaFoldDB" id="A0A2R8BYW7"/>
<dbReference type="SUPFAM" id="SSF52317">
    <property type="entry name" value="Class I glutamine amidotransferase-like"/>
    <property type="match status" value="1"/>
</dbReference>
<evidence type="ECO:0000313" key="2">
    <source>
        <dbReference type="EMBL" id="SPJ25329.1"/>
    </source>
</evidence>
<accession>A0A2R8BYW7</accession>
<gene>
    <name evidence="2" type="primary">guaA_3</name>
    <name evidence="2" type="ORF">PAA8504_03180</name>
</gene>
<dbReference type="InterPro" id="IPR044992">
    <property type="entry name" value="ChyE-like"/>
</dbReference>
<keyword evidence="2" id="KW-0436">Ligase</keyword>
<dbReference type="InterPro" id="IPR017926">
    <property type="entry name" value="GATASE"/>
</dbReference>
<dbReference type="OrthoDB" id="7365442at2"/>
<dbReference type="Pfam" id="PF00117">
    <property type="entry name" value="GATase"/>
    <property type="match status" value="1"/>
</dbReference>
<organism evidence="2 3">
    <name type="scientific">Palleronia abyssalis</name>
    <dbReference type="NCBI Taxonomy" id="1501240"/>
    <lineage>
        <taxon>Bacteria</taxon>
        <taxon>Pseudomonadati</taxon>
        <taxon>Pseudomonadota</taxon>
        <taxon>Alphaproteobacteria</taxon>
        <taxon>Rhodobacterales</taxon>
        <taxon>Roseobacteraceae</taxon>
        <taxon>Palleronia</taxon>
    </lineage>
</organism>
<evidence type="ECO:0000313" key="3">
    <source>
        <dbReference type="Proteomes" id="UP000244912"/>
    </source>
</evidence>
<dbReference type="InterPro" id="IPR029062">
    <property type="entry name" value="Class_I_gatase-like"/>
</dbReference>
<dbReference type="EC" id="6.3.5.2" evidence="2"/>
<dbReference type="CDD" id="cd01741">
    <property type="entry name" value="GATase1_1"/>
    <property type="match status" value="1"/>
</dbReference>
<dbReference type="PANTHER" id="PTHR42695:SF5">
    <property type="entry name" value="GLUTAMINE AMIDOTRANSFERASE YLR126C-RELATED"/>
    <property type="match status" value="1"/>
</dbReference>
<dbReference type="Gene3D" id="3.40.50.880">
    <property type="match status" value="1"/>
</dbReference>
<protein>
    <submittedName>
        <fullName evidence="2">GMP synthase [glutamine-hydrolyzing]</fullName>
        <ecNumber evidence="2">6.3.5.2</ecNumber>
    </submittedName>
</protein>
<feature type="domain" description="Glutamine amidotransferase" evidence="1">
    <location>
        <begin position="32"/>
        <end position="175"/>
    </location>
</feature>
<reference evidence="2 3" key="1">
    <citation type="submission" date="2018-03" db="EMBL/GenBank/DDBJ databases">
        <authorList>
            <person name="Keele B.F."/>
        </authorList>
    </citation>
    <scope>NUCLEOTIDE SEQUENCE [LARGE SCALE GENOMIC DNA]</scope>
    <source>
        <strain evidence="2 3">CECT 8504</strain>
    </source>
</reference>
<dbReference type="EMBL" id="ONZF01000008">
    <property type="protein sequence ID" value="SPJ25329.1"/>
    <property type="molecule type" value="Genomic_DNA"/>
</dbReference>
<keyword evidence="3" id="KW-1185">Reference proteome</keyword>
<dbReference type="PANTHER" id="PTHR42695">
    <property type="entry name" value="GLUTAMINE AMIDOTRANSFERASE YLR126C-RELATED"/>
    <property type="match status" value="1"/>
</dbReference>
<dbReference type="GO" id="GO:0005829">
    <property type="term" value="C:cytosol"/>
    <property type="evidence" value="ECO:0007669"/>
    <property type="project" value="TreeGrafter"/>
</dbReference>
<name>A0A2R8BYW7_9RHOB</name>
<dbReference type="Proteomes" id="UP000244912">
    <property type="component" value="Unassembled WGS sequence"/>
</dbReference>
<proteinExistence type="predicted"/>